<name>A0ABY7PHA9_9BACT</name>
<evidence type="ECO:0000313" key="1">
    <source>
        <dbReference type="EMBL" id="WBO82843.1"/>
    </source>
</evidence>
<evidence type="ECO:0000313" key="2">
    <source>
        <dbReference type="Proteomes" id="UP001211872"/>
    </source>
</evidence>
<protein>
    <submittedName>
        <fullName evidence="1">Uncharacterized protein</fullName>
    </submittedName>
</protein>
<proteinExistence type="predicted"/>
<keyword evidence="2" id="KW-1185">Reference proteome</keyword>
<dbReference type="Pfam" id="PF15566">
    <property type="entry name" value="Imm32"/>
    <property type="match status" value="1"/>
</dbReference>
<organism evidence="1 2">
    <name type="scientific">Hymenobacter yonginensis</name>
    <dbReference type="NCBI Taxonomy" id="748197"/>
    <lineage>
        <taxon>Bacteria</taxon>
        <taxon>Pseudomonadati</taxon>
        <taxon>Bacteroidota</taxon>
        <taxon>Cytophagia</taxon>
        <taxon>Cytophagales</taxon>
        <taxon>Hymenobacteraceae</taxon>
        <taxon>Hymenobacter</taxon>
    </lineage>
</organism>
<dbReference type="RefSeq" id="WP_270125178.1">
    <property type="nucleotide sequence ID" value="NZ_CP115396.1"/>
</dbReference>
<dbReference type="InterPro" id="IPR029083">
    <property type="entry name" value="Imm32"/>
</dbReference>
<reference evidence="1 2" key="1">
    <citation type="journal article" date="2011" name="Int. J. Syst. Evol. Microbiol.">
        <title>Hymenobacter yonginensis sp. nov., isolated from a mesotrophic artificial lake.</title>
        <authorList>
            <person name="Joung Y."/>
            <person name="Cho S.H."/>
            <person name="Kim H."/>
            <person name="Kim S.B."/>
            <person name="Joh K."/>
        </authorList>
    </citation>
    <scope>NUCLEOTIDE SEQUENCE [LARGE SCALE GENOMIC DNA]</scope>
    <source>
        <strain evidence="1 2">KCTC 22745</strain>
    </source>
</reference>
<sequence>MDYKQTKGNEIKGDLEISVFYNEEKYGGKTEKWSEVLIHGSPEGLKSLAKLLVEIAELNQEKVADKYLPVGAKEHYHLRPGFELSRSSVEVIVGRLDAKGTGAFHEGYIGK</sequence>
<dbReference type="Proteomes" id="UP001211872">
    <property type="component" value="Chromosome"/>
</dbReference>
<accession>A0ABY7PHA9</accession>
<gene>
    <name evidence="1" type="ORF">O9Z63_10620</name>
</gene>
<dbReference type="EMBL" id="CP115396">
    <property type="protein sequence ID" value="WBO82843.1"/>
    <property type="molecule type" value="Genomic_DNA"/>
</dbReference>